<comment type="similarity">
    <text evidence="1">Belongs to the HicA mRNA interferase family.</text>
</comment>
<gene>
    <name evidence="8" type="ORF">IV87_GL001268</name>
    <name evidence="9" type="ORF">SAMN04487973_104108</name>
</gene>
<dbReference type="SUPFAM" id="SSF54786">
    <property type="entry name" value="YcfA/nrd intein domain"/>
    <property type="match status" value="1"/>
</dbReference>
<dbReference type="AlphaFoldDB" id="A0A0R2KA99"/>
<keyword evidence="4" id="KW-0255">Endonuclease</keyword>
<keyword evidence="5" id="KW-0378">Hydrolase</keyword>
<evidence type="ECO:0000256" key="3">
    <source>
        <dbReference type="ARBA" id="ARBA00022722"/>
    </source>
</evidence>
<keyword evidence="6" id="KW-0694">RNA-binding</keyword>
<organism evidence="8 10">
    <name type="scientific">Pediococcus ethanolidurans</name>
    <dbReference type="NCBI Taxonomy" id="319653"/>
    <lineage>
        <taxon>Bacteria</taxon>
        <taxon>Bacillati</taxon>
        <taxon>Bacillota</taxon>
        <taxon>Bacilli</taxon>
        <taxon>Lactobacillales</taxon>
        <taxon>Lactobacillaceae</taxon>
        <taxon>Pediococcus</taxon>
    </lineage>
</organism>
<dbReference type="Gene3D" id="3.30.920.30">
    <property type="entry name" value="Hypothetical protein"/>
    <property type="match status" value="1"/>
</dbReference>
<dbReference type="EMBL" id="JQBY01000003">
    <property type="protein sequence ID" value="KRN83236.1"/>
    <property type="molecule type" value="Genomic_DNA"/>
</dbReference>
<sequence length="66" mass="7474">MSQIKAIDVLKILKKQGFKELKDRQVGDHHRFIDGKGHKVTVKFSTKKASIPPKTYNSILKQAGLK</sequence>
<comment type="caution">
    <text evidence="8">The sequence shown here is derived from an EMBL/GenBank/DDBJ whole genome shotgun (WGS) entry which is preliminary data.</text>
</comment>
<evidence type="ECO:0000256" key="1">
    <source>
        <dbReference type="ARBA" id="ARBA00006620"/>
    </source>
</evidence>
<dbReference type="GO" id="GO:0016787">
    <property type="term" value="F:hydrolase activity"/>
    <property type="evidence" value="ECO:0007669"/>
    <property type="project" value="UniProtKB-KW"/>
</dbReference>
<reference evidence="8 10" key="1">
    <citation type="journal article" date="2015" name="Genome Announc.">
        <title>Expanding the biotechnology potential of lactobacilli through comparative genomics of 213 strains and associated genera.</title>
        <authorList>
            <person name="Sun Z."/>
            <person name="Harris H.M."/>
            <person name="McCann A."/>
            <person name="Guo C."/>
            <person name="Argimon S."/>
            <person name="Zhang W."/>
            <person name="Yang X."/>
            <person name="Jeffery I.B."/>
            <person name="Cooney J.C."/>
            <person name="Kagawa T.F."/>
            <person name="Liu W."/>
            <person name="Song Y."/>
            <person name="Salvetti E."/>
            <person name="Wrobel A."/>
            <person name="Rasinkangas P."/>
            <person name="Parkhill J."/>
            <person name="Rea M.C."/>
            <person name="O'Sullivan O."/>
            <person name="Ritari J."/>
            <person name="Douillard F.P."/>
            <person name="Paul Ross R."/>
            <person name="Yang R."/>
            <person name="Briner A.E."/>
            <person name="Felis G.E."/>
            <person name="de Vos W.M."/>
            <person name="Barrangou R."/>
            <person name="Klaenhammer T.R."/>
            <person name="Caufield P.W."/>
            <person name="Cui Y."/>
            <person name="Zhang H."/>
            <person name="O'Toole P.W."/>
        </authorList>
    </citation>
    <scope>NUCLEOTIDE SEQUENCE [LARGE SCALE GENOMIC DNA]</scope>
    <source>
        <strain evidence="8 10">DSM 22301</strain>
    </source>
</reference>
<keyword evidence="11" id="KW-1185">Reference proteome</keyword>
<dbReference type="Pfam" id="PF07927">
    <property type="entry name" value="HicA_toxin"/>
    <property type="match status" value="1"/>
</dbReference>
<dbReference type="Proteomes" id="UP000051749">
    <property type="component" value="Unassembled WGS sequence"/>
</dbReference>
<dbReference type="GO" id="GO:0003729">
    <property type="term" value="F:mRNA binding"/>
    <property type="evidence" value="ECO:0007669"/>
    <property type="project" value="InterPro"/>
</dbReference>
<dbReference type="GeneID" id="76042849"/>
<dbReference type="InterPro" id="IPR038570">
    <property type="entry name" value="HicA_sf"/>
</dbReference>
<protein>
    <submittedName>
        <fullName evidence="9">Predicted RNA binding protein YcfA, dsRBD-like fold, HicA-like mRNA interferase family</fullName>
    </submittedName>
</protein>
<evidence type="ECO:0000313" key="11">
    <source>
        <dbReference type="Proteomes" id="UP000182818"/>
    </source>
</evidence>
<keyword evidence="3" id="KW-0540">Nuclease</keyword>
<evidence type="ECO:0000313" key="9">
    <source>
        <dbReference type="EMBL" id="SER31403.1"/>
    </source>
</evidence>
<dbReference type="PATRIC" id="fig|319653.3.peg.1284"/>
<evidence type="ECO:0000256" key="2">
    <source>
        <dbReference type="ARBA" id="ARBA00022649"/>
    </source>
</evidence>
<evidence type="ECO:0000313" key="10">
    <source>
        <dbReference type="Proteomes" id="UP000051749"/>
    </source>
</evidence>
<evidence type="ECO:0000256" key="4">
    <source>
        <dbReference type="ARBA" id="ARBA00022759"/>
    </source>
</evidence>
<dbReference type="GO" id="GO:0004519">
    <property type="term" value="F:endonuclease activity"/>
    <property type="evidence" value="ECO:0007669"/>
    <property type="project" value="UniProtKB-KW"/>
</dbReference>
<evidence type="ECO:0000313" key="8">
    <source>
        <dbReference type="EMBL" id="KRN83236.1"/>
    </source>
</evidence>
<keyword evidence="2" id="KW-1277">Toxin-antitoxin system</keyword>
<dbReference type="RefSeq" id="WP_057805204.1">
    <property type="nucleotide sequence ID" value="NZ_BJYP01000010.1"/>
</dbReference>
<evidence type="ECO:0000256" key="6">
    <source>
        <dbReference type="ARBA" id="ARBA00022884"/>
    </source>
</evidence>
<dbReference type="Proteomes" id="UP000182818">
    <property type="component" value="Unassembled WGS sequence"/>
</dbReference>
<dbReference type="STRING" id="319653.SAMN04487973_104108"/>
<dbReference type="InterPro" id="IPR012933">
    <property type="entry name" value="HicA_mRNA_interferase"/>
</dbReference>
<accession>A0A0R2KA99</accession>
<keyword evidence="7" id="KW-0346">Stress response</keyword>
<reference evidence="9 11" key="2">
    <citation type="submission" date="2016-10" db="EMBL/GenBank/DDBJ databases">
        <authorList>
            <person name="Varghese N."/>
            <person name="Submissions S."/>
        </authorList>
    </citation>
    <scope>NUCLEOTIDE SEQUENCE [LARGE SCALE GENOMIC DNA]</scope>
    <source>
        <strain evidence="9 11">CGMCC 1.3889</strain>
    </source>
</reference>
<dbReference type="EMBL" id="FOGK01000004">
    <property type="protein sequence ID" value="SER31403.1"/>
    <property type="molecule type" value="Genomic_DNA"/>
</dbReference>
<evidence type="ECO:0000256" key="7">
    <source>
        <dbReference type="ARBA" id="ARBA00023016"/>
    </source>
</evidence>
<proteinExistence type="inferred from homology"/>
<evidence type="ECO:0000256" key="5">
    <source>
        <dbReference type="ARBA" id="ARBA00022801"/>
    </source>
</evidence>
<name>A0A0R2KA99_9LACO</name>